<sequence length="116" mass="13550">MPSWRERVQQRLSEACCPRFRMHFDSRRDEVSVFEPGFVDNLKIICEQQGCKAIVAETHPRSEFSRVLFHDRPQDLEPIPVRTMRRKGKRAKSSKNKAKPGVPGPNDKVCRCWVLE</sequence>
<reference evidence="2" key="1">
    <citation type="submission" date="2021-01" db="EMBL/GenBank/DDBJ databases">
        <authorList>
            <person name="Corre E."/>
            <person name="Pelletier E."/>
            <person name="Niang G."/>
            <person name="Scheremetjew M."/>
            <person name="Finn R."/>
            <person name="Kale V."/>
            <person name="Holt S."/>
            <person name="Cochrane G."/>
            <person name="Meng A."/>
            <person name="Brown T."/>
            <person name="Cohen L."/>
        </authorList>
    </citation>
    <scope>NUCLEOTIDE SEQUENCE</scope>
    <source>
        <strain evidence="2">Pbaha01</strain>
    </source>
</reference>
<proteinExistence type="predicted"/>
<dbReference type="AlphaFoldDB" id="A0A7S0ADE5"/>
<evidence type="ECO:0000256" key="1">
    <source>
        <dbReference type="SAM" id="MobiDB-lite"/>
    </source>
</evidence>
<name>A0A7S0ADE5_9DINO</name>
<gene>
    <name evidence="2" type="ORF">PBAH0796_LOCUS14825</name>
</gene>
<organism evidence="2">
    <name type="scientific">Pyrodinium bahamense</name>
    <dbReference type="NCBI Taxonomy" id="73915"/>
    <lineage>
        <taxon>Eukaryota</taxon>
        <taxon>Sar</taxon>
        <taxon>Alveolata</taxon>
        <taxon>Dinophyceae</taxon>
        <taxon>Gonyaulacales</taxon>
        <taxon>Pyrocystaceae</taxon>
        <taxon>Pyrodinium</taxon>
    </lineage>
</organism>
<feature type="compositionally biased region" description="Basic residues" evidence="1">
    <location>
        <begin position="84"/>
        <end position="98"/>
    </location>
</feature>
<feature type="region of interest" description="Disordered" evidence="1">
    <location>
        <begin position="84"/>
        <end position="106"/>
    </location>
</feature>
<evidence type="ECO:0000313" key="2">
    <source>
        <dbReference type="EMBL" id="CAD8360373.1"/>
    </source>
</evidence>
<protein>
    <submittedName>
        <fullName evidence="2">Uncharacterized protein</fullName>
    </submittedName>
</protein>
<accession>A0A7S0ADE5</accession>
<dbReference type="EMBL" id="HBEG01024434">
    <property type="protein sequence ID" value="CAD8360373.1"/>
    <property type="molecule type" value="Transcribed_RNA"/>
</dbReference>